<organism evidence="1 2">
    <name type="scientific">Candidatus Babela massiliensis</name>
    <dbReference type="NCBI Taxonomy" id="673862"/>
    <lineage>
        <taxon>Bacteria</taxon>
        <taxon>Candidatus Babelota</taxon>
        <taxon>Candidatus Babeliae</taxon>
        <taxon>Candidatus Babeliales</taxon>
        <taxon>Candidatus Babeliaceae</taxon>
        <taxon>Candidatus Babela</taxon>
    </lineage>
</organism>
<evidence type="ECO:0000313" key="1">
    <source>
        <dbReference type="EMBL" id="CDK30131.1"/>
    </source>
</evidence>
<keyword evidence="2" id="KW-1185">Reference proteome</keyword>
<dbReference type="Pfam" id="PF12796">
    <property type="entry name" value="Ank_2"/>
    <property type="match status" value="1"/>
</dbReference>
<dbReference type="PANTHER" id="PTHR24168">
    <property type="entry name" value="KN MOTIF AND ANKYRIN REPEAT DOMAIN-CONTAINING"/>
    <property type="match status" value="1"/>
</dbReference>
<dbReference type="GO" id="GO:0005737">
    <property type="term" value="C:cytoplasm"/>
    <property type="evidence" value="ECO:0007669"/>
    <property type="project" value="TreeGrafter"/>
</dbReference>
<dbReference type="EMBL" id="HG793133">
    <property type="protein sequence ID" value="CDK30131.1"/>
    <property type="molecule type" value="Genomic_DNA"/>
</dbReference>
<dbReference type="Proteomes" id="UP000018769">
    <property type="component" value="Chromosome I"/>
</dbReference>
<dbReference type="RefSeq" id="WP_023790905.1">
    <property type="nucleotide sequence ID" value="NC_023003.1"/>
</dbReference>
<gene>
    <name evidence="1" type="ORF">BABL1_gene_825</name>
</gene>
<dbReference type="GO" id="GO:0030837">
    <property type="term" value="P:negative regulation of actin filament polymerization"/>
    <property type="evidence" value="ECO:0007669"/>
    <property type="project" value="InterPro"/>
</dbReference>
<dbReference type="InterPro" id="IPR036770">
    <property type="entry name" value="Ankyrin_rpt-contain_sf"/>
</dbReference>
<dbReference type="Gene3D" id="1.25.40.20">
    <property type="entry name" value="Ankyrin repeat-containing domain"/>
    <property type="match status" value="1"/>
</dbReference>
<dbReference type="SMART" id="SM00248">
    <property type="entry name" value="ANK"/>
    <property type="match status" value="3"/>
</dbReference>
<dbReference type="eggNOG" id="COG0666">
    <property type="taxonomic scope" value="Bacteria"/>
</dbReference>
<dbReference type="PANTHER" id="PTHR24168:SF21">
    <property type="entry name" value="KANK, ISOFORM D"/>
    <property type="match status" value="1"/>
</dbReference>
<dbReference type="InterPro" id="IPR002110">
    <property type="entry name" value="Ankyrin_rpt"/>
</dbReference>
<dbReference type="KEGG" id="dpb:BABL1_gene_825"/>
<dbReference type="AlphaFoldDB" id="V6DHX2"/>
<sequence>MNKIRYIFAILILNLVTSNLLTMNKHDLEYIDMNKDCILYTLPYDILFKIFNKLLGKISKIDDIYEFCKKFDDKKLPNILKSLRLTCKLFNVSVQQHTKIFDNKLTILKEIFTKEYRSLSKEELDCQLLSILDAHYPIPIDIEKCIKLIILGANINIKDKYGSTTLIQAIHHGHTDIVRLLLLCNTGKGIIDLNIQADHGLTALIEACCRGKIEIVRLLLLCNTAKEPINLYIKYKVECVSPYGDIINDGYRDAFDVAKYYGRSDILSLLRQYSKTKNID</sequence>
<name>V6DHX2_9BACT</name>
<dbReference type="GO" id="GO:0005856">
    <property type="term" value="C:cytoskeleton"/>
    <property type="evidence" value="ECO:0007669"/>
    <property type="project" value="TreeGrafter"/>
</dbReference>
<accession>V6DHX2</accession>
<evidence type="ECO:0000313" key="2">
    <source>
        <dbReference type="Proteomes" id="UP000018769"/>
    </source>
</evidence>
<dbReference type="HOGENOM" id="CLU_926478_0_0_7"/>
<dbReference type="STRING" id="673862.BABL1_gene_825"/>
<dbReference type="SUPFAM" id="SSF48403">
    <property type="entry name" value="Ankyrin repeat"/>
    <property type="match status" value="1"/>
</dbReference>
<protein>
    <submittedName>
        <fullName evidence="1">Ankyrin repeats containing protein</fullName>
    </submittedName>
</protein>
<proteinExistence type="predicted"/>
<reference evidence="1 2" key="1">
    <citation type="journal article" date="2015" name="Biol. Direct">
        <title>Babela massiliensis, a representative of a widespread bacterial phylum with unusual adaptations to parasitism in amoebae.</title>
        <authorList>
            <person name="Pagnier I."/>
            <person name="Yutin N."/>
            <person name="Croce O."/>
            <person name="Makarova K.S."/>
            <person name="Wolf Y.I."/>
            <person name="Benamar S."/>
            <person name="Raoult D."/>
            <person name="Koonin E.V."/>
            <person name="La Scola B."/>
        </authorList>
    </citation>
    <scope>NUCLEOTIDE SEQUENCE [LARGE SCALE GENOMIC DNA]</scope>
    <source>
        <strain evidence="2">BABL1</strain>
    </source>
</reference>
<dbReference type="InterPro" id="IPR047184">
    <property type="entry name" value="KANK1-4"/>
</dbReference>